<dbReference type="Proteomes" id="UP000845800">
    <property type="component" value="Unassembled WGS sequence"/>
</dbReference>
<keyword evidence="2" id="KW-0238">DNA-binding</keyword>
<organism evidence="2 4">
    <name type="scientific">Escherichia coli</name>
    <dbReference type="NCBI Taxonomy" id="562"/>
    <lineage>
        <taxon>Bacteria</taxon>
        <taxon>Pseudomonadati</taxon>
        <taxon>Pseudomonadota</taxon>
        <taxon>Gammaproteobacteria</taxon>
        <taxon>Enterobacterales</taxon>
        <taxon>Enterobacteriaceae</taxon>
        <taxon>Escherichia</taxon>
    </lineage>
</organism>
<proteinExistence type="predicted"/>
<dbReference type="GO" id="GO:0003677">
    <property type="term" value="F:DNA binding"/>
    <property type="evidence" value="ECO:0007669"/>
    <property type="project" value="UniProtKB-KW"/>
</dbReference>
<reference evidence="3" key="4">
    <citation type="submission" date="2021-02" db="EMBL/GenBank/DDBJ databases">
        <title>Co-localization of colistin and carbapenem -resistance genes on a novel transferable IncHI2 plasmid in Escherichia coli from chicken-origin.</title>
        <authorList>
            <person name="Hoffmann M."/>
            <person name="Balkey M."/>
            <person name="Ronco T."/>
            <person name="Hendriksen R.S."/>
        </authorList>
    </citation>
    <scope>NUCLEOTIDE SEQUENCE</scope>
    <source>
        <strain evidence="3">CFSAN083829</strain>
    </source>
</reference>
<dbReference type="EMBL" id="CP070393">
    <property type="protein sequence ID" value="QRZ95231.1"/>
    <property type="molecule type" value="Genomic_DNA"/>
</dbReference>
<dbReference type="RefSeq" id="WP_077251809.1">
    <property type="nucleotide sequence ID" value="NZ_CAXTRC010000002.1"/>
</dbReference>
<dbReference type="Proteomes" id="UP000245761">
    <property type="component" value="Unassembled WGS sequence"/>
</dbReference>
<dbReference type="EMBL" id="DABERK010000060">
    <property type="protein sequence ID" value="HAI5335224.1"/>
    <property type="molecule type" value="Genomic_DNA"/>
</dbReference>
<name>A0A2J7L6I9_ECOLX</name>
<reference evidence="1" key="3">
    <citation type="submission" date="2020-03" db="EMBL/GenBank/DDBJ databases">
        <authorList>
            <consortium name="NCBI Pathogen Detection Project"/>
        </authorList>
    </citation>
    <scope>NUCLEOTIDE SEQUENCE</scope>
    <source>
        <strain evidence="1">AMC_487</strain>
    </source>
</reference>
<gene>
    <name evidence="2" type="ORF">DD762_29195</name>
    <name evidence="1" type="ORF">HJQ60_005356</name>
    <name evidence="3" type="ORF">JNP96_14945</name>
</gene>
<evidence type="ECO:0000313" key="1">
    <source>
        <dbReference type="EMBL" id="HAI5335224.1"/>
    </source>
</evidence>
<dbReference type="Proteomes" id="UP000663166">
    <property type="component" value="Chromosome"/>
</dbReference>
<evidence type="ECO:0000313" key="2">
    <source>
        <dbReference type="EMBL" id="PWH48589.1"/>
    </source>
</evidence>
<dbReference type="AlphaFoldDB" id="A0A2J7L6I9"/>
<accession>A0A2J7L6I9</accession>
<reference evidence="2 4" key="2">
    <citation type="submission" date="2018-04" db="EMBL/GenBank/DDBJ databases">
        <title>Draft Genomic Sequencing Of Potential Extraintestinal Pathogenic Escherichia coli B8S56 Isolated from Retail Chicken Skin.</title>
        <authorList>
            <person name="Xu A."/>
            <person name="Tilman S."/>
            <person name="Wisser-Parker K."/>
            <person name="Scullen O.J."/>
            <person name="Sommers C."/>
        </authorList>
    </citation>
    <scope>NUCLEOTIDE SEQUENCE [LARGE SCALE GENOMIC DNA]</scope>
    <source>
        <strain evidence="2 4">B8S56</strain>
    </source>
</reference>
<evidence type="ECO:0000313" key="4">
    <source>
        <dbReference type="Proteomes" id="UP000245761"/>
    </source>
</evidence>
<evidence type="ECO:0000313" key="3">
    <source>
        <dbReference type="EMBL" id="QRZ95231.1"/>
    </source>
</evidence>
<dbReference type="EMBL" id="QEMT01000165">
    <property type="protein sequence ID" value="PWH48589.1"/>
    <property type="molecule type" value="Genomic_DNA"/>
</dbReference>
<protein>
    <submittedName>
        <fullName evidence="2">DNA-binding protein</fullName>
    </submittedName>
</protein>
<sequence>MYALKPMGIPGKAPAHVKAWTQQEDDLLITLYPTHTSQEIGAQINRTAASVRNRISALHKQGRVKLKAGRLSRGQIDHIIRHRHTKSAQQLAQEVGCCEDSVTRIIRNHGVTLVKCGEAHHKAKYSDAQAKQVRELRNVRKWSWQRIASHMNYLHQTNMTISGAVALYRRRTASDAVFRELLPD</sequence>
<reference evidence="1" key="1">
    <citation type="journal article" date="2018" name="Genome Biol.">
        <title>SKESA: strategic k-mer extension for scrupulous assemblies.</title>
        <authorList>
            <person name="Souvorov A."/>
            <person name="Agarwala R."/>
            <person name="Lipman D.J."/>
        </authorList>
    </citation>
    <scope>NUCLEOTIDE SEQUENCE [LARGE SCALE GENOMIC DNA]</scope>
    <source>
        <strain evidence="1">AMC_487</strain>
    </source>
</reference>